<dbReference type="PIRSF" id="PIRSF005859">
    <property type="entry name" value="PBR"/>
    <property type="match status" value="1"/>
</dbReference>
<dbReference type="EMBL" id="SOAX01000006">
    <property type="protein sequence ID" value="TDT38540.1"/>
    <property type="molecule type" value="Genomic_DNA"/>
</dbReference>
<feature type="transmembrane region" description="Helical" evidence="6">
    <location>
        <begin position="108"/>
        <end position="129"/>
    </location>
</feature>
<dbReference type="AlphaFoldDB" id="A0A4R7JKM5"/>
<feature type="transmembrane region" description="Helical" evidence="6">
    <location>
        <begin position="84"/>
        <end position="102"/>
    </location>
</feature>
<comment type="subcellular location">
    <subcellularLocation>
        <location evidence="1">Membrane</location>
        <topology evidence="1">Multi-pass membrane protein</topology>
    </subcellularLocation>
</comment>
<reference evidence="7 8" key="1">
    <citation type="submission" date="2019-03" db="EMBL/GenBank/DDBJ databases">
        <title>Genomic Encyclopedia of Type Strains, Phase IV (KMG-IV): sequencing the most valuable type-strain genomes for metagenomic binning, comparative biology and taxonomic classification.</title>
        <authorList>
            <person name="Goeker M."/>
        </authorList>
    </citation>
    <scope>NUCLEOTIDE SEQUENCE [LARGE SCALE GENOMIC DNA]</scope>
    <source>
        <strain evidence="7 8">DSM 15505</strain>
    </source>
</reference>
<evidence type="ECO:0000256" key="4">
    <source>
        <dbReference type="ARBA" id="ARBA00022989"/>
    </source>
</evidence>
<dbReference type="Proteomes" id="UP000295830">
    <property type="component" value="Unassembled WGS sequence"/>
</dbReference>
<keyword evidence="3 6" id="KW-0812">Transmembrane</keyword>
<dbReference type="OrthoDB" id="9795496at2"/>
<comment type="similarity">
    <text evidence="2">Belongs to the TspO/BZRP family.</text>
</comment>
<dbReference type="RefSeq" id="WP_133736755.1">
    <property type="nucleotide sequence ID" value="NZ_SOAX01000006.1"/>
</dbReference>
<gene>
    <name evidence="7" type="ORF">DES49_2517</name>
</gene>
<evidence type="ECO:0000256" key="1">
    <source>
        <dbReference type="ARBA" id="ARBA00004141"/>
    </source>
</evidence>
<evidence type="ECO:0000256" key="3">
    <source>
        <dbReference type="ARBA" id="ARBA00022692"/>
    </source>
</evidence>
<sequence length="164" mass="18256">MSRFSTTEQLAGLAGWFVIMVFVAVLGAVASINAGSFYQTLTQPAWAPPGSWFGPVWTTLYTLMTLAAWLIWRDQGFRGAALPLSIFLIQLVPNVLWSWLFFAWHLGALSVANILVLWVLIVATLIAFWRTKPLAAVLLVPYLLWVSLAVALNISVWQLNPQLL</sequence>
<dbReference type="PANTHER" id="PTHR10057:SF0">
    <property type="entry name" value="TRANSLOCATOR PROTEIN"/>
    <property type="match status" value="1"/>
</dbReference>
<dbReference type="FunFam" id="1.20.1260.100:FF:000001">
    <property type="entry name" value="translocator protein 2"/>
    <property type="match status" value="1"/>
</dbReference>
<dbReference type="InterPro" id="IPR038330">
    <property type="entry name" value="TspO/MBR-related_sf"/>
</dbReference>
<evidence type="ECO:0000313" key="8">
    <source>
        <dbReference type="Proteomes" id="UP000295830"/>
    </source>
</evidence>
<evidence type="ECO:0000256" key="5">
    <source>
        <dbReference type="ARBA" id="ARBA00023136"/>
    </source>
</evidence>
<dbReference type="PANTHER" id="PTHR10057">
    <property type="entry name" value="PERIPHERAL-TYPE BENZODIAZEPINE RECEPTOR"/>
    <property type="match status" value="1"/>
</dbReference>
<evidence type="ECO:0000256" key="6">
    <source>
        <dbReference type="SAM" id="Phobius"/>
    </source>
</evidence>
<name>A0A4R7JKM5_9GAMM</name>
<dbReference type="CDD" id="cd15904">
    <property type="entry name" value="TSPO_MBR"/>
    <property type="match status" value="1"/>
</dbReference>
<dbReference type="Pfam" id="PF03073">
    <property type="entry name" value="TspO_MBR"/>
    <property type="match status" value="1"/>
</dbReference>
<feature type="transmembrane region" description="Helical" evidence="6">
    <location>
        <begin position="136"/>
        <end position="159"/>
    </location>
</feature>
<dbReference type="InterPro" id="IPR004307">
    <property type="entry name" value="TspO_MBR"/>
</dbReference>
<keyword evidence="5 6" id="KW-0472">Membrane</keyword>
<feature type="transmembrane region" description="Helical" evidence="6">
    <location>
        <begin position="12"/>
        <end position="32"/>
    </location>
</feature>
<organism evidence="7 8">
    <name type="scientific">Halospina denitrificans</name>
    <dbReference type="NCBI Taxonomy" id="332522"/>
    <lineage>
        <taxon>Bacteria</taxon>
        <taxon>Pseudomonadati</taxon>
        <taxon>Pseudomonadota</taxon>
        <taxon>Gammaproteobacteria</taxon>
        <taxon>Halospina</taxon>
    </lineage>
</organism>
<keyword evidence="8" id="KW-1185">Reference proteome</keyword>
<evidence type="ECO:0000313" key="7">
    <source>
        <dbReference type="EMBL" id="TDT38540.1"/>
    </source>
</evidence>
<evidence type="ECO:0000256" key="2">
    <source>
        <dbReference type="ARBA" id="ARBA00007524"/>
    </source>
</evidence>
<keyword evidence="4 6" id="KW-1133">Transmembrane helix</keyword>
<dbReference type="GO" id="GO:0016020">
    <property type="term" value="C:membrane"/>
    <property type="evidence" value="ECO:0007669"/>
    <property type="project" value="UniProtKB-SubCell"/>
</dbReference>
<feature type="transmembrane region" description="Helical" evidence="6">
    <location>
        <begin position="52"/>
        <end position="72"/>
    </location>
</feature>
<accession>A0A4R7JKM5</accession>
<dbReference type="Gene3D" id="1.20.1260.100">
    <property type="entry name" value="TspO/MBR protein"/>
    <property type="match status" value="1"/>
</dbReference>
<protein>
    <submittedName>
        <fullName evidence="7">TspO/MBR related protein</fullName>
    </submittedName>
</protein>
<dbReference type="GO" id="GO:0033013">
    <property type="term" value="P:tetrapyrrole metabolic process"/>
    <property type="evidence" value="ECO:0007669"/>
    <property type="project" value="UniProtKB-ARBA"/>
</dbReference>
<comment type="caution">
    <text evidence="7">The sequence shown here is derived from an EMBL/GenBank/DDBJ whole genome shotgun (WGS) entry which is preliminary data.</text>
</comment>
<proteinExistence type="inferred from homology"/>